<dbReference type="SMART" id="SM00382">
    <property type="entry name" value="AAA"/>
    <property type="match status" value="1"/>
</dbReference>
<keyword evidence="3" id="KW-0805">Transcription regulation</keyword>
<dbReference type="PANTHER" id="PTHR32071">
    <property type="entry name" value="TRANSCRIPTIONAL REGULATORY PROTEIN"/>
    <property type="match status" value="1"/>
</dbReference>
<keyword evidence="2" id="KW-0067">ATP-binding</keyword>
<keyword evidence="10" id="KW-1185">Reference proteome</keyword>
<dbReference type="GO" id="GO:0005524">
    <property type="term" value="F:ATP binding"/>
    <property type="evidence" value="ECO:0007669"/>
    <property type="project" value="UniProtKB-KW"/>
</dbReference>
<dbReference type="Pfam" id="PF25601">
    <property type="entry name" value="AAA_lid_14"/>
    <property type="match status" value="1"/>
</dbReference>
<dbReference type="Pfam" id="PF00158">
    <property type="entry name" value="Sigma54_activat"/>
    <property type="match status" value="1"/>
</dbReference>
<dbReference type="Pfam" id="PF02954">
    <property type="entry name" value="HTH_8"/>
    <property type="match status" value="1"/>
</dbReference>
<evidence type="ECO:0000256" key="4">
    <source>
        <dbReference type="ARBA" id="ARBA00023125"/>
    </source>
</evidence>
<dbReference type="SUPFAM" id="SSF55785">
    <property type="entry name" value="PYP-like sensor domain (PAS domain)"/>
    <property type="match status" value="1"/>
</dbReference>
<dbReference type="SUPFAM" id="SSF46689">
    <property type="entry name" value="Homeodomain-like"/>
    <property type="match status" value="1"/>
</dbReference>
<proteinExistence type="predicted"/>
<dbReference type="Proteomes" id="UP000195442">
    <property type="component" value="Unassembled WGS sequence"/>
</dbReference>
<evidence type="ECO:0000256" key="5">
    <source>
        <dbReference type="ARBA" id="ARBA00023163"/>
    </source>
</evidence>
<evidence type="ECO:0000256" key="1">
    <source>
        <dbReference type="ARBA" id="ARBA00022741"/>
    </source>
</evidence>
<dbReference type="InterPro" id="IPR025944">
    <property type="entry name" value="Sigma_54_int_dom_CS"/>
</dbReference>
<dbReference type="InterPro" id="IPR000014">
    <property type="entry name" value="PAS"/>
</dbReference>
<dbReference type="InterPro" id="IPR025662">
    <property type="entry name" value="Sigma_54_int_dom_ATP-bd_1"/>
</dbReference>
<evidence type="ECO:0000256" key="2">
    <source>
        <dbReference type="ARBA" id="ARBA00022840"/>
    </source>
</evidence>
<dbReference type="FunFam" id="3.40.50.300:FF:000006">
    <property type="entry name" value="DNA-binding transcriptional regulator NtrC"/>
    <property type="match status" value="1"/>
</dbReference>
<dbReference type="PRINTS" id="PR01590">
    <property type="entry name" value="HTHFIS"/>
</dbReference>
<dbReference type="GO" id="GO:0006355">
    <property type="term" value="P:regulation of DNA-templated transcription"/>
    <property type="evidence" value="ECO:0007669"/>
    <property type="project" value="InterPro"/>
</dbReference>
<protein>
    <submittedName>
        <fullName evidence="9">PAS modulated sigma54 specific transcriptional regulator, Fis family</fullName>
    </submittedName>
</protein>
<dbReference type="AlphaFoldDB" id="A0A1R4HFL8"/>
<dbReference type="Gene3D" id="1.10.8.60">
    <property type="match status" value="1"/>
</dbReference>
<dbReference type="Gene3D" id="3.30.450.20">
    <property type="entry name" value="PAS domain"/>
    <property type="match status" value="1"/>
</dbReference>
<dbReference type="InterPro" id="IPR035965">
    <property type="entry name" value="PAS-like_dom_sf"/>
</dbReference>
<feature type="region of interest" description="Disordered" evidence="6">
    <location>
        <begin position="394"/>
        <end position="414"/>
    </location>
</feature>
<dbReference type="SUPFAM" id="SSF52540">
    <property type="entry name" value="P-loop containing nucleoside triphosphate hydrolases"/>
    <property type="match status" value="1"/>
</dbReference>
<organism evidence="9 10">
    <name type="scientific">Crenothrix polyspora</name>
    <dbReference type="NCBI Taxonomy" id="360316"/>
    <lineage>
        <taxon>Bacteria</taxon>
        <taxon>Pseudomonadati</taxon>
        <taxon>Pseudomonadota</taxon>
        <taxon>Gammaproteobacteria</taxon>
        <taxon>Methylococcales</taxon>
        <taxon>Crenotrichaceae</taxon>
        <taxon>Crenothrix</taxon>
    </lineage>
</organism>
<name>A0A1R4HFL8_9GAMM</name>
<dbReference type="CDD" id="cd00009">
    <property type="entry name" value="AAA"/>
    <property type="match status" value="1"/>
</dbReference>
<reference evidence="10" key="1">
    <citation type="submission" date="2017-02" db="EMBL/GenBank/DDBJ databases">
        <authorList>
            <person name="Daims H."/>
        </authorList>
    </citation>
    <scope>NUCLEOTIDE SEQUENCE [LARGE SCALE GENOMIC DNA]</scope>
</reference>
<keyword evidence="4" id="KW-0238">DNA-binding</keyword>
<dbReference type="PROSITE" id="PS00676">
    <property type="entry name" value="SIGMA54_INTERACT_2"/>
    <property type="match status" value="1"/>
</dbReference>
<dbReference type="PROSITE" id="PS00675">
    <property type="entry name" value="SIGMA54_INTERACT_1"/>
    <property type="match status" value="1"/>
</dbReference>
<dbReference type="PROSITE" id="PS50045">
    <property type="entry name" value="SIGMA54_INTERACT_4"/>
    <property type="match status" value="1"/>
</dbReference>
<dbReference type="InterPro" id="IPR025943">
    <property type="entry name" value="Sigma_54_int_dom_ATP-bd_2"/>
</dbReference>
<sequence length="454" mass="50526">MKQKKQSLGWVSEHSEWLAQFDSATLLSKILDLYESEAIYIVDKNQQVLYWGGGMEKLTGLRQENAVGKPCLAEFTLAEIDDNQEQSIKLSQANGDSITLKKVSQILFDRSGAFAGGIAVLTEALESAPATFVPKVLATAKQNFHGILSRSPTMHDVFQIIQNAAETEATVLVRGESGSGKELVAKAIHTLSARRNAPFLAINCAALSSNLLESELFGHVRGAFTGAIKDHSGLFQRANGGTLFLDEVAELPLELQAKLLRVLQERNYIPVGGNRTIAADVRIVAATHRSLREEVKNGQFREDLMYRLRVVPIFLPPLRERREDISLLIWHFITQHNDERVRIIEKIDPQAMRLLLDYAWPGNVRELHNVVEYAFAVGRGSTLRLSELPPEFREPRVVGTQKQPAKRNPALDTEDEASAIRQALEQNHGRAGLAANVLGMSRATFWRKRKALGL</sequence>
<gene>
    <name evidence="9" type="ORF">CRENPOLYSF2_450011</name>
</gene>
<dbReference type="InterPro" id="IPR003593">
    <property type="entry name" value="AAA+_ATPase"/>
</dbReference>
<feature type="domain" description="PAS" evidence="8">
    <location>
        <begin position="23"/>
        <end position="95"/>
    </location>
</feature>
<dbReference type="EMBL" id="FUKJ01000390">
    <property type="protein sequence ID" value="SJM95019.1"/>
    <property type="molecule type" value="Genomic_DNA"/>
</dbReference>
<dbReference type="PROSITE" id="PS00688">
    <property type="entry name" value="SIGMA54_INTERACT_3"/>
    <property type="match status" value="1"/>
</dbReference>
<evidence type="ECO:0000259" key="8">
    <source>
        <dbReference type="PROSITE" id="PS50112"/>
    </source>
</evidence>
<evidence type="ECO:0000259" key="7">
    <source>
        <dbReference type="PROSITE" id="PS50045"/>
    </source>
</evidence>
<dbReference type="InterPro" id="IPR002197">
    <property type="entry name" value="HTH_Fis"/>
</dbReference>
<accession>A0A1R4HFL8</accession>
<dbReference type="InterPro" id="IPR009057">
    <property type="entry name" value="Homeodomain-like_sf"/>
</dbReference>
<evidence type="ECO:0000313" key="9">
    <source>
        <dbReference type="EMBL" id="SJM95019.1"/>
    </source>
</evidence>
<dbReference type="InterPro" id="IPR058031">
    <property type="entry name" value="AAA_lid_NorR"/>
</dbReference>
<evidence type="ECO:0000313" key="10">
    <source>
        <dbReference type="Proteomes" id="UP000195442"/>
    </source>
</evidence>
<dbReference type="Gene3D" id="1.10.10.60">
    <property type="entry name" value="Homeodomain-like"/>
    <property type="match status" value="1"/>
</dbReference>
<keyword evidence="5" id="KW-0804">Transcription</keyword>
<dbReference type="InterPro" id="IPR027417">
    <property type="entry name" value="P-loop_NTPase"/>
</dbReference>
<evidence type="ECO:0000256" key="6">
    <source>
        <dbReference type="SAM" id="MobiDB-lite"/>
    </source>
</evidence>
<dbReference type="OrthoDB" id="9804019at2"/>
<dbReference type="GO" id="GO:0043565">
    <property type="term" value="F:sequence-specific DNA binding"/>
    <property type="evidence" value="ECO:0007669"/>
    <property type="project" value="InterPro"/>
</dbReference>
<dbReference type="Gene3D" id="3.40.50.300">
    <property type="entry name" value="P-loop containing nucleotide triphosphate hydrolases"/>
    <property type="match status" value="1"/>
</dbReference>
<dbReference type="PROSITE" id="PS50112">
    <property type="entry name" value="PAS"/>
    <property type="match status" value="1"/>
</dbReference>
<dbReference type="RefSeq" id="WP_087148027.1">
    <property type="nucleotide sequence ID" value="NZ_FUKJ01000390.1"/>
</dbReference>
<dbReference type="InterPro" id="IPR002078">
    <property type="entry name" value="Sigma_54_int"/>
</dbReference>
<feature type="domain" description="Sigma-54 factor interaction" evidence="7">
    <location>
        <begin position="147"/>
        <end position="376"/>
    </location>
</feature>
<evidence type="ECO:0000256" key="3">
    <source>
        <dbReference type="ARBA" id="ARBA00023015"/>
    </source>
</evidence>
<keyword evidence="1" id="KW-0547">Nucleotide-binding</keyword>